<feature type="region of interest" description="Disordered" evidence="1">
    <location>
        <begin position="140"/>
        <end position="252"/>
    </location>
</feature>
<dbReference type="RefSeq" id="WP_168034831.1">
    <property type="nucleotide sequence ID" value="NZ_JAAVNE010000065.1"/>
</dbReference>
<comment type="caution">
    <text evidence="3">The sequence shown here is derived from an EMBL/GenBank/DDBJ whole genome shotgun (WGS) entry which is preliminary data.</text>
</comment>
<dbReference type="InterPro" id="IPR008984">
    <property type="entry name" value="SMAD_FHA_dom_sf"/>
</dbReference>
<feature type="compositionally biased region" description="Low complexity" evidence="1">
    <location>
        <begin position="140"/>
        <end position="168"/>
    </location>
</feature>
<proteinExistence type="predicted"/>
<reference evidence="3 4" key="1">
    <citation type="submission" date="2020-03" db="EMBL/GenBank/DDBJ databases">
        <title>Roseomonas selenitidurans sp. nov. isolated from urban soil.</title>
        <authorList>
            <person name="Liu H."/>
        </authorList>
    </citation>
    <scope>NUCLEOTIDE SEQUENCE [LARGE SCALE GENOMIC DNA]</scope>
    <source>
        <strain evidence="3 4">BU-1</strain>
    </source>
</reference>
<evidence type="ECO:0000256" key="1">
    <source>
        <dbReference type="SAM" id="MobiDB-lite"/>
    </source>
</evidence>
<dbReference type="InterPro" id="IPR000253">
    <property type="entry name" value="FHA_dom"/>
</dbReference>
<evidence type="ECO:0000313" key="4">
    <source>
        <dbReference type="Proteomes" id="UP000787635"/>
    </source>
</evidence>
<name>A0ABX1EB09_9PROT</name>
<organism evidence="3 4">
    <name type="scientific">Falsiroseomonas selenitidurans</name>
    <dbReference type="NCBI Taxonomy" id="2716335"/>
    <lineage>
        <taxon>Bacteria</taxon>
        <taxon>Pseudomonadati</taxon>
        <taxon>Pseudomonadota</taxon>
        <taxon>Alphaproteobacteria</taxon>
        <taxon>Acetobacterales</taxon>
        <taxon>Roseomonadaceae</taxon>
        <taxon>Falsiroseomonas</taxon>
    </lineage>
</organism>
<feature type="compositionally biased region" description="Pro residues" evidence="1">
    <location>
        <begin position="225"/>
        <end position="252"/>
    </location>
</feature>
<dbReference type="PANTHER" id="PTHR23308">
    <property type="entry name" value="NUCLEAR INHIBITOR OF PROTEIN PHOSPHATASE-1"/>
    <property type="match status" value="1"/>
</dbReference>
<dbReference type="Proteomes" id="UP000787635">
    <property type="component" value="Unassembled WGS sequence"/>
</dbReference>
<sequence length="252" mass="25599">MAEIMLSVLRCPDAVAPGQHRAAGGEVSLGRGAECDWPLADPERVLSKKHCVLEFFAGGWQVRDLSTNGTFLNHATTPIGRDQVRPLQDGDRLRLGAYEIEVRLAEGAGQGAPSAPGWGAAPGGFGQGAAAGDPFSGHSYASSPFASPAPSQGFGNAPLPGFGAPATPAGGGFGGGLPEDFDPFGPDTPPMPDQAPSTAEAFMVPPSLPGSRPVIPDDWDLDLTPKPPRPAPVAPPQPAPRAASPAPPPASA</sequence>
<dbReference type="CDD" id="cd00060">
    <property type="entry name" value="FHA"/>
    <property type="match status" value="1"/>
</dbReference>
<evidence type="ECO:0000259" key="2">
    <source>
        <dbReference type="PROSITE" id="PS50006"/>
    </source>
</evidence>
<dbReference type="SMART" id="SM00240">
    <property type="entry name" value="FHA"/>
    <property type="match status" value="1"/>
</dbReference>
<feature type="domain" description="FHA" evidence="2">
    <location>
        <begin position="27"/>
        <end position="77"/>
    </location>
</feature>
<dbReference type="SUPFAM" id="SSF49879">
    <property type="entry name" value="SMAD/FHA domain"/>
    <property type="match status" value="1"/>
</dbReference>
<feature type="non-terminal residue" evidence="3">
    <location>
        <position position="252"/>
    </location>
</feature>
<evidence type="ECO:0000313" key="3">
    <source>
        <dbReference type="EMBL" id="NKC34113.1"/>
    </source>
</evidence>
<dbReference type="PROSITE" id="PS50006">
    <property type="entry name" value="FHA_DOMAIN"/>
    <property type="match status" value="1"/>
</dbReference>
<dbReference type="EMBL" id="JAAVNE010000065">
    <property type="protein sequence ID" value="NKC34113.1"/>
    <property type="molecule type" value="Genomic_DNA"/>
</dbReference>
<dbReference type="Gene3D" id="2.60.200.20">
    <property type="match status" value="1"/>
</dbReference>
<keyword evidence="4" id="KW-1185">Reference proteome</keyword>
<gene>
    <name evidence="3" type="ORF">HEQ75_24870</name>
</gene>
<dbReference type="InterPro" id="IPR050923">
    <property type="entry name" value="Cell_Proc_Reg/RNA_Proc"/>
</dbReference>
<protein>
    <submittedName>
        <fullName evidence="3">FHA domain-containing protein</fullName>
    </submittedName>
</protein>
<dbReference type="Pfam" id="PF00498">
    <property type="entry name" value="FHA"/>
    <property type="match status" value="1"/>
</dbReference>
<accession>A0ABX1EB09</accession>